<evidence type="ECO:0000259" key="4">
    <source>
        <dbReference type="SMART" id="SM00657"/>
    </source>
</evidence>
<dbReference type="InterPro" id="IPR006590">
    <property type="entry name" value="RNA_pol_Rpb4/RPC9_core"/>
</dbReference>
<evidence type="ECO:0000256" key="3">
    <source>
        <dbReference type="ARBA" id="ARBA00025724"/>
    </source>
</evidence>
<comment type="similarity">
    <text evidence="3">Belongs to the eukaryotic RPB4 RNA polymerase subunit family.</text>
</comment>
<name>A0A1I7YCN6_9BILA</name>
<keyword evidence="2" id="KW-0539">Nucleus</keyword>
<dbReference type="Gene3D" id="1.20.1250.40">
    <property type="match status" value="1"/>
</dbReference>
<dbReference type="GO" id="GO:0005634">
    <property type="term" value="C:nucleus"/>
    <property type="evidence" value="ECO:0007669"/>
    <property type="project" value="UniProtKB-SubCell"/>
</dbReference>
<dbReference type="GO" id="GO:0006352">
    <property type="term" value="P:DNA-templated transcription initiation"/>
    <property type="evidence" value="ECO:0007669"/>
    <property type="project" value="InterPro"/>
</dbReference>
<dbReference type="GO" id="GO:0000166">
    <property type="term" value="F:nucleotide binding"/>
    <property type="evidence" value="ECO:0007669"/>
    <property type="project" value="InterPro"/>
</dbReference>
<dbReference type="Proteomes" id="UP000095287">
    <property type="component" value="Unplaced"/>
</dbReference>
<accession>A0A1I7YCN6</accession>
<dbReference type="InterPro" id="IPR010997">
    <property type="entry name" value="HRDC-like_sf"/>
</dbReference>
<dbReference type="InterPro" id="IPR005574">
    <property type="entry name" value="Rpb4/RPC9"/>
</dbReference>
<dbReference type="FunFam" id="1.20.1250.40:FF:000010">
    <property type="entry name" value="RNA Polymerase II (B) subunit"/>
    <property type="match status" value="1"/>
</dbReference>
<evidence type="ECO:0000313" key="5">
    <source>
        <dbReference type="Proteomes" id="UP000095287"/>
    </source>
</evidence>
<organism evidence="5 6">
    <name type="scientific">Steinernema glaseri</name>
    <dbReference type="NCBI Taxonomy" id="37863"/>
    <lineage>
        <taxon>Eukaryota</taxon>
        <taxon>Metazoa</taxon>
        <taxon>Ecdysozoa</taxon>
        <taxon>Nematoda</taxon>
        <taxon>Chromadorea</taxon>
        <taxon>Rhabditida</taxon>
        <taxon>Tylenchina</taxon>
        <taxon>Panagrolaimomorpha</taxon>
        <taxon>Strongyloidoidea</taxon>
        <taxon>Steinernematidae</taxon>
        <taxon>Steinernema</taxon>
    </lineage>
</organism>
<evidence type="ECO:0000313" key="6">
    <source>
        <dbReference type="WBParaSite" id="L893_g14948.t1"/>
    </source>
</evidence>
<dbReference type="PANTHER" id="PTHR21297">
    <property type="entry name" value="DNA-DIRECTED RNA POLYMERASE II"/>
    <property type="match status" value="1"/>
</dbReference>
<protein>
    <submittedName>
        <fullName evidence="6">RPOL4c domain-containing protein</fullName>
    </submittedName>
</protein>
<dbReference type="InterPro" id="IPR038324">
    <property type="entry name" value="Rpb4/RPC9_sf"/>
</dbReference>
<sequence>MTSVVRPGGGISSTEENFEENAVELKFPKVINSRDCDVLMTSEVFLLLEHRRQQSEAKEDIEEMSEVFVKTLDYTRRFSKFKSRESIRAVRAIFIDKPFLHKFELTQITNLCPETAEEAKALIPSLEGKIADEELDEMLRELAAKKTFQ</sequence>
<proteinExistence type="inferred from homology"/>
<reference evidence="6" key="1">
    <citation type="submission" date="2016-11" db="UniProtKB">
        <authorList>
            <consortium name="WormBaseParasite"/>
        </authorList>
    </citation>
    <scope>IDENTIFICATION</scope>
</reference>
<dbReference type="AlphaFoldDB" id="A0A1I7YCN6"/>
<dbReference type="GO" id="GO:0030880">
    <property type="term" value="C:RNA polymerase complex"/>
    <property type="evidence" value="ECO:0007669"/>
    <property type="project" value="InterPro"/>
</dbReference>
<evidence type="ECO:0000256" key="2">
    <source>
        <dbReference type="ARBA" id="ARBA00023242"/>
    </source>
</evidence>
<feature type="domain" description="RNA polymerase Rpb4/RPC9 core" evidence="4">
    <location>
        <begin position="28"/>
        <end position="149"/>
    </location>
</feature>
<dbReference type="SMART" id="SM00657">
    <property type="entry name" value="RPOL4c"/>
    <property type="match status" value="1"/>
</dbReference>
<evidence type="ECO:0000256" key="1">
    <source>
        <dbReference type="ARBA" id="ARBA00004123"/>
    </source>
</evidence>
<dbReference type="SUPFAM" id="SSF47819">
    <property type="entry name" value="HRDC-like"/>
    <property type="match status" value="1"/>
</dbReference>
<dbReference type="InterPro" id="IPR045222">
    <property type="entry name" value="Rpb4-like"/>
</dbReference>
<keyword evidence="5" id="KW-1185">Reference proteome</keyword>
<comment type="subcellular location">
    <subcellularLocation>
        <location evidence="1">Nucleus</location>
    </subcellularLocation>
</comment>
<dbReference type="WBParaSite" id="L893_g14948.t1">
    <property type="protein sequence ID" value="L893_g14948.t1"/>
    <property type="gene ID" value="L893_g14948"/>
</dbReference>
<dbReference type="Pfam" id="PF03874">
    <property type="entry name" value="RNA_pol_Rpb4"/>
    <property type="match status" value="1"/>
</dbReference>